<dbReference type="AlphaFoldDB" id="H3NJK6"/>
<dbReference type="EMBL" id="AGEG01000013">
    <property type="protein sequence ID" value="EHR36819.1"/>
    <property type="molecule type" value="Genomic_DNA"/>
</dbReference>
<name>H3NJK6_9LACT</name>
<comment type="caution">
    <text evidence="2">The sequence shown here is derived from an EMBL/GenBank/DDBJ whole genome shotgun (WGS) entry which is preliminary data.</text>
</comment>
<gene>
    <name evidence="2" type="ORF">HMPREF9708_01045</name>
</gene>
<evidence type="ECO:0000313" key="3">
    <source>
        <dbReference type="Proteomes" id="UP000006190"/>
    </source>
</evidence>
<protein>
    <submittedName>
        <fullName evidence="2">Uncharacterized protein</fullName>
    </submittedName>
</protein>
<dbReference type="HOGENOM" id="CLU_1683931_0_0_9"/>
<reference evidence="2 3" key="1">
    <citation type="submission" date="2012-01" db="EMBL/GenBank/DDBJ databases">
        <title>The Genome Sequence of Facklamia languida CCUG 37842.</title>
        <authorList>
            <consortium name="The Broad Institute Genome Sequencing Platform"/>
            <person name="Earl A."/>
            <person name="Ward D."/>
            <person name="Feldgarden M."/>
            <person name="Gevers D."/>
            <person name="Huys G."/>
            <person name="Young S.K."/>
            <person name="Zeng Q."/>
            <person name="Gargeya S."/>
            <person name="Fitzgerald M."/>
            <person name="Haas B."/>
            <person name="Abouelleil A."/>
            <person name="Alvarado L."/>
            <person name="Arachchi H.M."/>
            <person name="Berlin A."/>
            <person name="Chapman S.B."/>
            <person name="Gearin G."/>
            <person name="Goldberg J."/>
            <person name="Griggs A."/>
            <person name="Gujja S."/>
            <person name="Hansen M."/>
            <person name="Heiman D."/>
            <person name="Howarth C."/>
            <person name="Larimer J."/>
            <person name="Lui A."/>
            <person name="MacDonald P.J.P."/>
            <person name="McCowen C."/>
            <person name="Montmayeur A."/>
            <person name="Murphy C."/>
            <person name="Neiman D."/>
            <person name="Pearson M."/>
            <person name="Priest M."/>
            <person name="Roberts A."/>
            <person name="Saif S."/>
            <person name="Shea T."/>
            <person name="Sisk P."/>
            <person name="Stolte C."/>
            <person name="Sykes S."/>
            <person name="Wortman J."/>
            <person name="Nusbaum C."/>
            <person name="Birren B."/>
        </authorList>
    </citation>
    <scope>NUCLEOTIDE SEQUENCE [LARGE SCALE GENOMIC DNA]</scope>
    <source>
        <strain evidence="2 3">CCUG 37842</strain>
    </source>
</reference>
<proteinExistence type="predicted"/>
<keyword evidence="3" id="KW-1185">Reference proteome</keyword>
<sequence>MHGRNNQLREGTALVKASRSQATGTGQGDLSLANQCDPIMQMRIIYRKESKTGEKQEEKGDYLKQRHDLFPIFKNERWQPLMIHSASPRTGDKLEAMSHDKKPGPKSVKDVAQTEILAAIFQHVSWLTYQQLAILQVNYLMTLSLNQNLGSHPTRR</sequence>
<feature type="region of interest" description="Disordered" evidence="1">
    <location>
        <begin position="1"/>
        <end position="32"/>
    </location>
</feature>
<dbReference type="Proteomes" id="UP000006190">
    <property type="component" value="Unassembled WGS sequence"/>
</dbReference>
<dbReference type="PATRIC" id="fig|883113.3.peg.1042"/>
<evidence type="ECO:0000313" key="2">
    <source>
        <dbReference type="EMBL" id="EHR36819.1"/>
    </source>
</evidence>
<evidence type="ECO:0000256" key="1">
    <source>
        <dbReference type="SAM" id="MobiDB-lite"/>
    </source>
</evidence>
<organism evidence="2 3">
    <name type="scientific">Facklamia languida CCUG 37842</name>
    <dbReference type="NCBI Taxonomy" id="883113"/>
    <lineage>
        <taxon>Bacteria</taxon>
        <taxon>Bacillati</taxon>
        <taxon>Bacillota</taxon>
        <taxon>Bacilli</taxon>
        <taxon>Lactobacillales</taxon>
        <taxon>Aerococcaceae</taxon>
        <taxon>Facklamia</taxon>
    </lineage>
</organism>
<accession>H3NJK6</accession>